<feature type="domain" description="PRMT5 arginine-N-methyltransferase" evidence="8">
    <location>
        <begin position="268"/>
        <end position="432"/>
    </location>
</feature>
<dbReference type="GO" id="GO:0016274">
    <property type="term" value="F:protein-arginine N-methyltransferase activity"/>
    <property type="evidence" value="ECO:0007669"/>
    <property type="project" value="InterPro"/>
</dbReference>
<feature type="binding site" evidence="6">
    <location>
        <begin position="386"/>
        <end position="387"/>
    </location>
    <ligand>
        <name>S-adenosyl-L-methionine</name>
        <dbReference type="ChEBI" id="CHEBI:59789"/>
    </ligand>
</feature>
<dbReference type="Gene3D" id="2.70.160.11">
    <property type="entry name" value="Hnrnp arginine n-methyltransferase1"/>
    <property type="match status" value="1"/>
</dbReference>
<dbReference type="FunFam" id="3.40.50.150:FF:000149">
    <property type="entry name" value="Protein arginine N-methyltransferase"/>
    <property type="match status" value="1"/>
</dbReference>
<sequence length="622" mass="71391">MNSQFCVALEHNYTPEDTISLYDIVKKARDNGHDIAAVNIVNPKYSRALKDINEIGPFKKDDIVVQTTGWAKYIIGKISEFLDFDSTDDTIRVNSELILKQEISWAGHLGLTALLFPTLPKQLINYSRCLNNCISSVPYAQIIIRIPLEIPDIWDRWNSLRNLCGHNSRIKIALELPGDLPEGESLARWFAEPIASVIVPKKIFLTNKNGYPVLSKRHQELVRKLFRQTNQFIISGIFGESLEKNGLPSYQQYLRHLFRTQVQPSEIEKLALDYEDYLQTPLQPLMDNLESMTYEVFEQDPVKYIQYEEAIYRALLDRMDFKKDEPLVVMVVGAGRGPIVERALRASERANRKIKLYAIEKNPNAFITLKQKKEVWGDKVTIVFTDMRYWDAPEKADILVSELLGSFGDNELSPECLDGAQKLLNPDTGISIPSDYTSYITPISSTSLYNSVSSYKDVMHFETSYVVKFNKVCEISEPKPIWSFQHPNWNIETNPSSVKFNLHNDRYNFVEFTIPENMTIHGIGGYFEATLYKDVIISINPPTHSEGMFSWFPLFFPLKIPMYAKKNSKVVAHFWRLHDTKKVWYEWCVVPVTTNDEEPIPQDVGSASSIHNPGGRSHWIGL</sequence>
<dbReference type="GO" id="GO:0061246">
    <property type="term" value="P:establishment or maintenance of bipolar cell polarity regulating cell shape"/>
    <property type="evidence" value="ECO:0007669"/>
    <property type="project" value="EnsemblFungi"/>
</dbReference>
<evidence type="ECO:0000256" key="6">
    <source>
        <dbReference type="PIRSR" id="PIRSR015894-2"/>
    </source>
</evidence>
<keyword evidence="1 4" id="KW-0489">Methyltransferase</keyword>
<dbReference type="EMBL" id="MCFH01000072">
    <property type="protein sequence ID" value="ORX42035.1"/>
    <property type="molecule type" value="Genomic_DNA"/>
</dbReference>
<evidence type="ECO:0000259" key="8">
    <source>
        <dbReference type="Pfam" id="PF05185"/>
    </source>
</evidence>
<dbReference type="GO" id="GO:0005634">
    <property type="term" value="C:nucleus"/>
    <property type="evidence" value="ECO:0007669"/>
    <property type="project" value="EnsemblFungi"/>
</dbReference>
<evidence type="ECO:0000256" key="3">
    <source>
        <dbReference type="ARBA" id="ARBA00022691"/>
    </source>
</evidence>
<reference evidence="11 12" key="1">
    <citation type="submission" date="2016-08" db="EMBL/GenBank/DDBJ databases">
        <title>Genomes of anaerobic fungi encode conserved fungal cellulosomes for biomass hydrolysis.</title>
        <authorList>
            <consortium name="DOE Joint Genome Institute"/>
            <person name="Haitjema C.H."/>
            <person name="Gilmore S.P."/>
            <person name="Henske J.K."/>
            <person name="Solomon K.V."/>
            <person name="De Groot R."/>
            <person name="Kuo A."/>
            <person name="Mondo S.J."/>
            <person name="Salamov A.A."/>
            <person name="Labutti K."/>
            <person name="Zhao Z."/>
            <person name="Chiniquy J."/>
            <person name="Barry K."/>
            <person name="Brewer H.M."/>
            <person name="Purvine S.O."/>
            <person name="Wright A.T."/>
            <person name="Boxma B."/>
            <person name="Van Alen T."/>
            <person name="Hackstein J.H."/>
            <person name="Baker S.E."/>
            <person name="Grigoriev I.V."/>
            <person name="O'Malley M.A."/>
        </authorList>
    </citation>
    <scope>NUCLEOTIDE SEQUENCE [LARGE SCALE GENOMIC DNA]</scope>
    <source>
        <strain evidence="12">finn</strain>
    </source>
</reference>
<keyword evidence="3 4" id="KW-0949">S-adenosyl-L-methionine</keyword>
<dbReference type="OrthoDB" id="1368803at2759"/>
<dbReference type="Pfam" id="PF17286">
    <property type="entry name" value="PRMT5_C"/>
    <property type="match status" value="1"/>
</dbReference>
<dbReference type="STRING" id="1754191.A0A1Y1UX01"/>
<feature type="active site" description="Proton donor/acceptor" evidence="5">
    <location>
        <position position="411"/>
    </location>
</feature>
<evidence type="ECO:0000256" key="1">
    <source>
        <dbReference type="ARBA" id="ARBA00022603"/>
    </source>
</evidence>
<dbReference type="GO" id="GO:0032259">
    <property type="term" value="P:methylation"/>
    <property type="evidence" value="ECO:0007669"/>
    <property type="project" value="UniProtKB-KW"/>
</dbReference>
<evidence type="ECO:0000313" key="11">
    <source>
        <dbReference type="EMBL" id="ORX42035.1"/>
    </source>
</evidence>
<dbReference type="InterPro" id="IPR035248">
    <property type="entry name" value="PRMT5_C"/>
</dbReference>
<dbReference type="PROSITE" id="PS51678">
    <property type="entry name" value="SAM_MT_PRMT"/>
    <property type="match status" value="1"/>
</dbReference>
<dbReference type="InterPro" id="IPR035075">
    <property type="entry name" value="PRMT5"/>
</dbReference>
<reference evidence="11 12" key="2">
    <citation type="submission" date="2016-08" db="EMBL/GenBank/DDBJ databases">
        <title>Pervasive Adenine N6-methylation of Active Genes in Fungi.</title>
        <authorList>
            <consortium name="DOE Joint Genome Institute"/>
            <person name="Mondo S.J."/>
            <person name="Dannebaum R.O."/>
            <person name="Kuo R.C."/>
            <person name="Labutti K."/>
            <person name="Haridas S."/>
            <person name="Kuo A."/>
            <person name="Salamov A."/>
            <person name="Ahrendt S.R."/>
            <person name="Lipzen A."/>
            <person name="Sullivan W."/>
            <person name="Andreopoulos W.B."/>
            <person name="Clum A."/>
            <person name="Lindquist E."/>
            <person name="Daum C."/>
            <person name="Ramamoorthy G.K."/>
            <person name="Gryganskyi A."/>
            <person name="Culley D."/>
            <person name="Magnuson J.K."/>
            <person name="James T.Y."/>
            <person name="O'Malley M.A."/>
            <person name="Stajich J.E."/>
            <person name="Spatafora J.W."/>
            <person name="Visel A."/>
            <person name="Grigoriev I.V."/>
        </authorList>
    </citation>
    <scope>NUCLEOTIDE SEQUENCE [LARGE SCALE GENOMIC DNA]</scope>
    <source>
        <strain evidence="12">finn</strain>
    </source>
</reference>
<dbReference type="GO" id="GO:1903360">
    <property type="term" value="P:protein localization to lateral cortical node"/>
    <property type="evidence" value="ECO:0007669"/>
    <property type="project" value="EnsemblFungi"/>
</dbReference>
<feature type="domain" description="PRMT5 TIM barrel" evidence="9">
    <location>
        <begin position="34"/>
        <end position="259"/>
    </location>
</feature>
<dbReference type="PIRSF" id="PIRSF015894">
    <property type="entry name" value="Skb1_MeTrfase"/>
    <property type="match status" value="1"/>
</dbReference>
<name>A0A1Y1UX01_9FUNG</name>
<dbReference type="GO" id="GO:1990463">
    <property type="term" value="C:lateral cortical node"/>
    <property type="evidence" value="ECO:0007669"/>
    <property type="project" value="EnsemblFungi"/>
</dbReference>
<dbReference type="GO" id="GO:0005829">
    <property type="term" value="C:cytosol"/>
    <property type="evidence" value="ECO:0007669"/>
    <property type="project" value="TreeGrafter"/>
</dbReference>
<protein>
    <recommendedName>
        <fullName evidence="4">Protein arginine N-methyltransferase</fullName>
    </recommendedName>
</protein>
<dbReference type="GO" id="GO:1903359">
    <property type="term" value="P:lateral cortical node assembly"/>
    <property type="evidence" value="ECO:0007669"/>
    <property type="project" value="EnsemblFungi"/>
</dbReference>
<feature type="binding site" evidence="6">
    <location>
        <position position="294"/>
    </location>
    <ligand>
        <name>S-adenosyl-L-methionine</name>
        <dbReference type="ChEBI" id="CHEBI:59789"/>
    </ligand>
</feature>
<dbReference type="GO" id="GO:0071521">
    <property type="term" value="C:Cdc42 GTPase complex"/>
    <property type="evidence" value="ECO:0007669"/>
    <property type="project" value="EnsemblFungi"/>
</dbReference>
<keyword evidence="12" id="KW-1185">Reference proteome</keyword>
<proteinExistence type="inferred from homology"/>
<organism evidence="11 12">
    <name type="scientific">Piromyces finnis</name>
    <dbReference type="NCBI Taxonomy" id="1754191"/>
    <lineage>
        <taxon>Eukaryota</taxon>
        <taxon>Fungi</taxon>
        <taxon>Fungi incertae sedis</taxon>
        <taxon>Chytridiomycota</taxon>
        <taxon>Chytridiomycota incertae sedis</taxon>
        <taxon>Neocallimastigomycetes</taxon>
        <taxon>Neocallimastigales</taxon>
        <taxon>Neocallimastigaceae</taxon>
        <taxon>Piromyces</taxon>
    </lineage>
</organism>
<evidence type="ECO:0000259" key="10">
    <source>
        <dbReference type="Pfam" id="PF17286"/>
    </source>
</evidence>
<dbReference type="GO" id="GO:0006355">
    <property type="term" value="P:regulation of DNA-templated transcription"/>
    <property type="evidence" value="ECO:0007669"/>
    <property type="project" value="TreeGrafter"/>
</dbReference>
<dbReference type="InterPro" id="IPR025799">
    <property type="entry name" value="Arg_MeTrfase"/>
</dbReference>
<dbReference type="Gene3D" id="3.20.20.150">
    <property type="entry name" value="Divalent-metal-dependent TIM barrel enzymes"/>
    <property type="match status" value="1"/>
</dbReference>
<dbReference type="AlphaFoldDB" id="A0A1Y1UX01"/>
<dbReference type="Pfam" id="PF17285">
    <property type="entry name" value="PRMT5_TIM"/>
    <property type="match status" value="1"/>
</dbReference>
<dbReference type="Gene3D" id="3.40.50.150">
    <property type="entry name" value="Vaccinia Virus protein VP39"/>
    <property type="match status" value="1"/>
</dbReference>
<dbReference type="InterPro" id="IPR035247">
    <property type="entry name" value="PRMT5_TIM"/>
</dbReference>
<evidence type="ECO:0000313" key="12">
    <source>
        <dbReference type="Proteomes" id="UP000193719"/>
    </source>
</evidence>
<dbReference type="SUPFAM" id="SSF53335">
    <property type="entry name" value="S-adenosyl-L-methionine-dependent methyltransferases"/>
    <property type="match status" value="1"/>
</dbReference>
<feature type="domain" description="PRMT5 oligomerisation" evidence="10">
    <location>
        <begin position="435"/>
        <end position="620"/>
    </location>
</feature>
<dbReference type="Pfam" id="PF05185">
    <property type="entry name" value="PRMT5"/>
    <property type="match status" value="1"/>
</dbReference>
<dbReference type="InterPro" id="IPR029063">
    <property type="entry name" value="SAM-dependent_MTases_sf"/>
</dbReference>
<evidence type="ECO:0000256" key="4">
    <source>
        <dbReference type="PIRNR" id="PIRNR015894"/>
    </source>
</evidence>
<comment type="similarity">
    <text evidence="4">Belongs to the class I-like SAM-binding methyltransferase superfamily.</text>
</comment>
<dbReference type="InterPro" id="IPR007857">
    <property type="entry name" value="Arg_MeTrfase_PRMT5"/>
</dbReference>
<evidence type="ECO:0000256" key="2">
    <source>
        <dbReference type="ARBA" id="ARBA00022679"/>
    </source>
</evidence>
<evidence type="ECO:0000259" key="9">
    <source>
        <dbReference type="Pfam" id="PF17285"/>
    </source>
</evidence>
<dbReference type="GO" id="GO:2000100">
    <property type="term" value="P:regulation of establishment or maintenance of bipolar cell polarity regulating cell shape"/>
    <property type="evidence" value="ECO:0007669"/>
    <property type="project" value="EnsemblFungi"/>
</dbReference>
<dbReference type="PANTHER" id="PTHR10738:SF0">
    <property type="entry name" value="PROTEIN ARGININE N-METHYLTRANSFERASE 5"/>
    <property type="match status" value="1"/>
</dbReference>
<keyword evidence="2 4" id="KW-0808">Transferase</keyword>
<dbReference type="PANTHER" id="PTHR10738">
    <property type="entry name" value="PROTEIN ARGININE N-METHYLTRANSFERASE 5"/>
    <property type="match status" value="1"/>
</dbReference>
<dbReference type="GO" id="GO:0051286">
    <property type="term" value="C:cell tip"/>
    <property type="evidence" value="ECO:0007669"/>
    <property type="project" value="EnsemblFungi"/>
</dbReference>
<evidence type="ECO:0000256" key="5">
    <source>
        <dbReference type="PIRSR" id="PIRSR015894-1"/>
    </source>
</evidence>
<feature type="binding site" evidence="6">
    <location>
        <position position="360"/>
    </location>
    <ligand>
        <name>S-adenosyl-L-methionine</name>
        <dbReference type="ChEBI" id="CHEBI:59789"/>
    </ligand>
</feature>
<feature type="binding site" evidence="6">
    <location>
        <begin position="303"/>
        <end position="304"/>
    </location>
    <ligand>
        <name>S-adenosyl-L-methionine</name>
        <dbReference type="ChEBI" id="CHEBI:59789"/>
    </ligand>
</feature>
<feature type="site" description="Critical for specifying symmetric addition of methyl groups" evidence="7">
    <location>
        <position position="297"/>
    </location>
</feature>
<dbReference type="GO" id="GO:0071470">
    <property type="term" value="P:cellular response to osmotic stress"/>
    <property type="evidence" value="ECO:0007669"/>
    <property type="project" value="EnsemblFungi"/>
</dbReference>
<gene>
    <name evidence="11" type="ORF">BCR36DRAFT_587523</name>
</gene>
<comment type="caution">
    <text evidence="11">The sequence shown here is derived from an EMBL/GenBank/DDBJ whole genome shotgun (WGS) entry which is preliminary data.</text>
</comment>
<feature type="active site" description="Proton donor/acceptor" evidence="5">
    <location>
        <position position="402"/>
    </location>
</feature>
<evidence type="ECO:0000256" key="7">
    <source>
        <dbReference type="PIRSR" id="PIRSR015894-3"/>
    </source>
</evidence>
<accession>A0A1Y1UX01</accession>
<dbReference type="Proteomes" id="UP000193719">
    <property type="component" value="Unassembled WGS sequence"/>
</dbReference>